<organism evidence="1">
    <name type="scientific">marine sediment metagenome</name>
    <dbReference type="NCBI Taxonomy" id="412755"/>
    <lineage>
        <taxon>unclassified sequences</taxon>
        <taxon>metagenomes</taxon>
        <taxon>ecological metagenomes</taxon>
    </lineage>
</organism>
<gene>
    <name evidence="1" type="ORF">S01H4_43734</name>
</gene>
<protein>
    <submittedName>
        <fullName evidence="1">Uncharacterized protein</fullName>
    </submittedName>
</protein>
<dbReference type="EMBL" id="BART01024159">
    <property type="protein sequence ID" value="GAH01287.1"/>
    <property type="molecule type" value="Genomic_DNA"/>
</dbReference>
<dbReference type="AlphaFoldDB" id="X1C1W9"/>
<comment type="caution">
    <text evidence="1">The sequence shown here is derived from an EMBL/GenBank/DDBJ whole genome shotgun (WGS) entry which is preliminary data.</text>
</comment>
<evidence type="ECO:0000313" key="1">
    <source>
        <dbReference type="EMBL" id="GAH01287.1"/>
    </source>
</evidence>
<accession>X1C1W9</accession>
<sequence length="69" mass="7862">MGKIPTKKVPIEEIKPETNAIRMKYLFPFLLIKYVLKCRKKNIVTTLVSIIPMLNTKPTPLGPAPKSLR</sequence>
<proteinExistence type="predicted"/>
<name>X1C1W9_9ZZZZ</name>
<reference evidence="1" key="1">
    <citation type="journal article" date="2014" name="Front. Microbiol.">
        <title>High frequency of phylogenetically diverse reductive dehalogenase-homologous genes in deep subseafloor sedimentary metagenomes.</title>
        <authorList>
            <person name="Kawai M."/>
            <person name="Futagami T."/>
            <person name="Toyoda A."/>
            <person name="Takaki Y."/>
            <person name="Nishi S."/>
            <person name="Hori S."/>
            <person name="Arai W."/>
            <person name="Tsubouchi T."/>
            <person name="Morono Y."/>
            <person name="Uchiyama I."/>
            <person name="Ito T."/>
            <person name="Fujiyama A."/>
            <person name="Inagaki F."/>
            <person name="Takami H."/>
        </authorList>
    </citation>
    <scope>NUCLEOTIDE SEQUENCE</scope>
    <source>
        <strain evidence="1">Expedition CK06-06</strain>
    </source>
</reference>